<evidence type="ECO:0000256" key="1">
    <source>
        <dbReference type="RuleBase" id="RU363044"/>
    </source>
</evidence>
<dbReference type="PANTHER" id="PTHR10492:SF57">
    <property type="entry name" value="ATP-DEPENDENT DNA HELICASE"/>
    <property type="match status" value="1"/>
</dbReference>
<proteinExistence type="inferred from homology"/>
<keyword evidence="1" id="KW-0233">DNA recombination</keyword>
<dbReference type="PANTHER" id="PTHR10492">
    <property type="match status" value="1"/>
</dbReference>
<dbReference type="GO" id="GO:0000723">
    <property type="term" value="P:telomere maintenance"/>
    <property type="evidence" value="ECO:0007669"/>
    <property type="project" value="InterPro"/>
</dbReference>
<evidence type="ECO:0000259" key="2">
    <source>
        <dbReference type="Pfam" id="PF05970"/>
    </source>
</evidence>
<dbReference type="GO" id="GO:0005524">
    <property type="term" value="F:ATP binding"/>
    <property type="evidence" value="ECO:0007669"/>
    <property type="project" value="UniProtKB-KW"/>
</dbReference>
<organism evidence="3 4">
    <name type="scientific">Rotaria sordida</name>
    <dbReference type="NCBI Taxonomy" id="392033"/>
    <lineage>
        <taxon>Eukaryota</taxon>
        <taxon>Metazoa</taxon>
        <taxon>Spiralia</taxon>
        <taxon>Gnathifera</taxon>
        <taxon>Rotifera</taxon>
        <taxon>Eurotatoria</taxon>
        <taxon>Bdelloidea</taxon>
        <taxon>Philodinida</taxon>
        <taxon>Philodinidae</taxon>
        <taxon>Rotaria</taxon>
    </lineage>
</organism>
<keyword evidence="1" id="KW-0378">Hydrolase</keyword>
<comment type="cofactor">
    <cofactor evidence="1">
        <name>Mg(2+)</name>
        <dbReference type="ChEBI" id="CHEBI:18420"/>
    </cofactor>
</comment>
<comment type="caution">
    <text evidence="3">The sequence shown here is derived from an EMBL/GenBank/DDBJ whole genome shotgun (WGS) entry which is preliminary data.</text>
</comment>
<dbReference type="GO" id="GO:0006281">
    <property type="term" value="P:DNA repair"/>
    <property type="evidence" value="ECO:0007669"/>
    <property type="project" value="UniProtKB-KW"/>
</dbReference>
<keyword evidence="1" id="KW-0234">DNA repair</keyword>
<keyword evidence="1" id="KW-0347">Helicase</keyword>
<keyword evidence="1" id="KW-0547">Nucleotide-binding</keyword>
<accession>A0A819V5M3</accession>
<reference evidence="3" key="1">
    <citation type="submission" date="2021-02" db="EMBL/GenBank/DDBJ databases">
        <authorList>
            <person name="Nowell W R."/>
        </authorList>
    </citation>
    <scope>NUCLEOTIDE SEQUENCE</scope>
</reference>
<dbReference type="Proteomes" id="UP000663874">
    <property type="component" value="Unassembled WGS sequence"/>
</dbReference>
<comment type="catalytic activity">
    <reaction evidence="1">
        <text>ATP + H2O = ADP + phosphate + H(+)</text>
        <dbReference type="Rhea" id="RHEA:13065"/>
        <dbReference type="ChEBI" id="CHEBI:15377"/>
        <dbReference type="ChEBI" id="CHEBI:15378"/>
        <dbReference type="ChEBI" id="CHEBI:30616"/>
        <dbReference type="ChEBI" id="CHEBI:43474"/>
        <dbReference type="ChEBI" id="CHEBI:456216"/>
        <dbReference type="EC" id="5.6.2.3"/>
    </reaction>
</comment>
<evidence type="ECO:0000313" key="4">
    <source>
        <dbReference type="Proteomes" id="UP000663874"/>
    </source>
</evidence>
<gene>
    <name evidence="3" type="ORF">FNK824_LOCUS31421</name>
</gene>
<dbReference type="GO" id="GO:0043139">
    <property type="term" value="F:5'-3' DNA helicase activity"/>
    <property type="evidence" value="ECO:0007669"/>
    <property type="project" value="UniProtKB-EC"/>
</dbReference>
<dbReference type="EC" id="5.6.2.3" evidence="1"/>
<dbReference type="GO" id="GO:0016787">
    <property type="term" value="F:hydrolase activity"/>
    <property type="evidence" value="ECO:0007669"/>
    <property type="project" value="UniProtKB-KW"/>
</dbReference>
<comment type="similarity">
    <text evidence="1">Belongs to the helicase family.</text>
</comment>
<dbReference type="InterPro" id="IPR010285">
    <property type="entry name" value="DNA_helicase_pif1-like_DEAD"/>
</dbReference>
<keyword evidence="1" id="KW-0067">ATP-binding</keyword>
<feature type="domain" description="DNA helicase Pif1-like DEAD-box helicase" evidence="2">
    <location>
        <begin position="160"/>
        <end position="206"/>
    </location>
</feature>
<dbReference type="EMBL" id="CAJOBE010010161">
    <property type="protein sequence ID" value="CAF4101599.1"/>
    <property type="molecule type" value="Genomic_DNA"/>
</dbReference>
<dbReference type="GO" id="GO:0006310">
    <property type="term" value="P:DNA recombination"/>
    <property type="evidence" value="ECO:0007669"/>
    <property type="project" value="UniProtKB-KW"/>
</dbReference>
<protein>
    <recommendedName>
        <fullName evidence="1">ATP-dependent DNA helicase</fullName>
        <ecNumber evidence="1">5.6.2.3</ecNumber>
    </recommendedName>
</protein>
<evidence type="ECO:0000313" key="3">
    <source>
        <dbReference type="EMBL" id="CAF4101599.1"/>
    </source>
</evidence>
<dbReference type="AlphaFoldDB" id="A0A819V5M3"/>
<keyword evidence="1" id="KW-0227">DNA damage</keyword>
<sequence length="208" mass="23509">MKYNAHINVEICATVKSIKYLFKYIFKEHDCTNIKLQRPVQEGAAAAQGTLEWDEIKEHLDARYPVYFTEGNERQALERAAMKDTTLTAWFKLNSKNPDARQYLYHDIPQHSVFEHNGTWKQRLQSGNVIVANAILVNHRKQSTTTAGSCFFIDGPGGVHVMTVAWTGMAASSLPEGRTVHSRFKLPAPILETSISSIRPNSKEAEEF</sequence>
<dbReference type="Pfam" id="PF05970">
    <property type="entry name" value="PIF1"/>
    <property type="match status" value="1"/>
</dbReference>
<name>A0A819V5M3_9BILA</name>